<name>A0A974HV12_XENLA</name>
<keyword evidence="1" id="KW-0732">Signal</keyword>
<evidence type="ECO:0000313" key="3">
    <source>
        <dbReference type="Proteomes" id="UP000694892"/>
    </source>
</evidence>
<dbReference type="Proteomes" id="UP000694892">
    <property type="component" value="Chromosome 2S"/>
</dbReference>
<protein>
    <submittedName>
        <fullName evidence="2">Uncharacterized protein</fullName>
    </submittedName>
</protein>
<sequence length="75" mass="8827">KKFSLVFCIRLILNIWILLWDRACMTLRPNTPVNQLRIKTSIRYELLVFLDIAFKEYRDIAISNCQGATGGQFLY</sequence>
<gene>
    <name evidence="2" type="ORF">XELAEV_18014405mg</name>
</gene>
<reference evidence="3" key="1">
    <citation type="journal article" date="2016" name="Nature">
        <title>Genome evolution in the allotetraploid frog Xenopus laevis.</title>
        <authorList>
            <person name="Session A.M."/>
            <person name="Uno Y."/>
            <person name="Kwon T."/>
            <person name="Chapman J.A."/>
            <person name="Toyoda A."/>
            <person name="Takahashi S."/>
            <person name="Fukui A."/>
            <person name="Hikosaka A."/>
            <person name="Suzuki A."/>
            <person name="Kondo M."/>
            <person name="van Heeringen S.J."/>
            <person name="Quigley I."/>
            <person name="Heinz S."/>
            <person name="Ogino H."/>
            <person name="Ochi H."/>
            <person name="Hellsten U."/>
            <person name="Lyons J.B."/>
            <person name="Simakov O."/>
            <person name="Putnam N."/>
            <person name="Stites J."/>
            <person name="Kuroki Y."/>
            <person name="Tanaka T."/>
            <person name="Michiue T."/>
            <person name="Watanabe M."/>
            <person name="Bogdanovic O."/>
            <person name="Lister R."/>
            <person name="Georgiou G."/>
            <person name="Paranjpe S.S."/>
            <person name="van Kruijsbergen I."/>
            <person name="Shu S."/>
            <person name="Carlson J."/>
            <person name="Kinoshita T."/>
            <person name="Ohta Y."/>
            <person name="Mawaribuchi S."/>
            <person name="Jenkins J."/>
            <person name="Grimwood J."/>
            <person name="Schmutz J."/>
            <person name="Mitros T."/>
            <person name="Mozaffari S.V."/>
            <person name="Suzuki Y."/>
            <person name="Haramoto Y."/>
            <person name="Yamamoto T.S."/>
            <person name="Takagi C."/>
            <person name="Heald R."/>
            <person name="Miller K."/>
            <person name="Haudenschild C."/>
            <person name="Kitzman J."/>
            <person name="Nakayama T."/>
            <person name="Izutsu Y."/>
            <person name="Robert J."/>
            <person name="Fortriede J."/>
            <person name="Burns K."/>
            <person name="Lotay V."/>
            <person name="Karimi K."/>
            <person name="Yasuoka Y."/>
            <person name="Dichmann D.S."/>
            <person name="Flajnik M.F."/>
            <person name="Houston D.W."/>
            <person name="Shendure J."/>
            <person name="DuPasquier L."/>
            <person name="Vize P.D."/>
            <person name="Zorn A.M."/>
            <person name="Ito M."/>
            <person name="Marcotte E.M."/>
            <person name="Wallingford J.B."/>
            <person name="Ito Y."/>
            <person name="Asashima M."/>
            <person name="Ueno N."/>
            <person name="Matsuda Y."/>
            <person name="Veenstra G.J."/>
            <person name="Fujiyama A."/>
            <person name="Harland R.M."/>
            <person name="Taira M."/>
            <person name="Rokhsar D.S."/>
        </authorList>
    </citation>
    <scope>NUCLEOTIDE SEQUENCE [LARGE SCALE GENOMIC DNA]</scope>
    <source>
        <strain evidence="3">J</strain>
    </source>
</reference>
<evidence type="ECO:0000313" key="2">
    <source>
        <dbReference type="EMBL" id="OCT91354.1"/>
    </source>
</evidence>
<dbReference type="EMBL" id="CM004469">
    <property type="protein sequence ID" value="OCT91354.1"/>
    <property type="molecule type" value="Genomic_DNA"/>
</dbReference>
<feature type="chain" id="PRO_5037731568" evidence="1">
    <location>
        <begin position="27"/>
        <end position="75"/>
    </location>
</feature>
<accession>A0A974HV12</accession>
<evidence type="ECO:0000256" key="1">
    <source>
        <dbReference type="SAM" id="SignalP"/>
    </source>
</evidence>
<proteinExistence type="predicted"/>
<feature type="signal peptide" evidence="1">
    <location>
        <begin position="1"/>
        <end position="26"/>
    </location>
</feature>
<organism evidence="2 3">
    <name type="scientific">Xenopus laevis</name>
    <name type="common">African clawed frog</name>
    <dbReference type="NCBI Taxonomy" id="8355"/>
    <lineage>
        <taxon>Eukaryota</taxon>
        <taxon>Metazoa</taxon>
        <taxon>Chordata</taxon>
        <taxon>Craniata</taxon>
        <taxon>Vertebrata</taxon>
        <taxon>Euteleostomi</taxon>
        <taxon>Amphibia</taxon>
        <taxon>Batrachia</taxon>
        <taxon>Anura</taxon>
        <taxon>Pipoidea</taxon>
        <taxon>Pipidae</taxon>
        <taxon>Xenopodinae</taxon>
        <taxon>Xenopus</taxon>
        <taxon>Xenopus</taxon>
    </lineage>
</organism>
<dbReference type="AlphaFoldDB" id="A0A974HV12"/>
<feature type="non-terminal residue" evidence="2">
    <location>
        <position position="1"/>
    </location>
</feature>